<keyword evidence="2" id="KW-1185">Reference proteome</keyword>
<protein>
    <submittedName>
        <fullName evidence="1">Uncharacterized protein</fullName>
    </submittedName>
</protein>
<gene>
    <name evidence="1" type="ORF">SLEP1_g23692</name>
</gene>
<name>A0AAV5JQA1_9ROSI</name>
<comment type="caution">
    <text evidence="1">The sequence shown here is derived from an EMBL/GenBank/DDBJ whole genome shotgun (WGS) entry which is preliminary data.</text>
</comment>
<evidence type="ECO:0000313" key="1">
    <source>
        <dbReference type="EMBL" id="GKV12565.1"/>
    </source>
</evidence>
<reference evidence="1 2" key="1">
    <citation type="journal article" date="2021" name="Commun. Biol.">
        <title>The genome of Shorea leprosula (Dipterocarpaceae) highlights the ecological relevance of drought in aseasonal tropical rainforests.</title>
        <authorList>
            <person name="Ng K.K.S."/>
            <person name="Kobayashi M.J."/>
            <person name="Fawcett J.A."/>
            <person name="Hatakeyama M."/>
            <person name="Paape T."/>
            <person name="Ng C.H."/>
            <person name="Ang C.C."/>
            <person name="Tnah L.H."/>
            <person name="Lee C.T."/>
            <person name="Nishiyama T."/>
            <person name="Sese J."/>
            <person name="O'Brien M.J."/>
            <person name="Copetti D."/>
            <person name="Mohd Noor M.I."/>
            <person name="Ong R.C."/>
            <person name="Putra M."/>
            <person name="Sireger I.Z."/>
            <person name="Indrioko S."/>
            <person name="Kosugi Y."/>
            <person name="Izuno A."/>
            <person name="Isagi Y."/>
            <person name="Lee S.L."/>
            <person name="Shimizu K.K."/>
        </authorList>
    </citation>
    <scope>NUCLEOTIDE SEQUENCE [LARGE SCALE GENOMIC DNA]</scope>
    <source>
        <strain evidence="1">214</strain>
    </source>
</reference>
<sequence length="50" mass="5665">MAIGLIMQDWRSAKAKDGKAKEALKACSGYVDNICDHLMKTHFYAHIKVR</sequence>
<dbReference type="AlphaFoldDB" id="A0AAV5JQA1"/>
<evidence type="ECO:0000313" key="2">
    <source>
        <dbReference type="Proteomes" id="UP001054252"/>
    </source>
</evidence>
<accession>A0AAV5JQA1</accession>
<dbReference type="EMBL" id="BPVZ01000036">
    <property type="protein sequence ID" value="GKV12565.1"/>
    <property type="molecule type" value="Genomic_DNA"/>
</dbReference>
<organism evidence="1 2">
    <name type="scientific">Rubroshorea leprosula</name>
    <dbReference type="NCBI Taxonomy" id="152421"/>
    <lineage>
        <taxon>Eukaryota</taxon>
        <taxon>Viridiplantae</taxon>
        <taxon>Streptophyta</taxon>
        <taxon>Embryophyta</taxon>
        <taxon>Tracheophyta</taxon>
        <taxon>Spermatophyta</taxon>
        <taxon>Magnoliopsida</taxon>
        <taxon>eudicotyledons</taxon>
        <taxon>Gunneridae</taxon>
        <taxon>Pentapetalae</taxon>
        <taxon>rosids</taxon>
        <taxon>malvids</taxon>
        <taxon>Malvales</taxon>
        <taxon>Dipterocarpaceae</taxon>
        <taxon>Rubroshorea</taxon>
    </lineage>
</organism>
<dbReference type="Proteomes" id="UP001054252">
    <property type="component" value="Unassembled WGS sequence"/>
</dbReference>
<proteinExistence type="predicted"/>